<gene>
    <name evidence="12" type="ORF">HPP92_021574</name>
</gene>
<keyword evidence="5" id="KW-0378">Hydrolase</keyword>
<evidence type="ECO:0000256" key="9">
    <source>
        <dbReference type="ARBA" id="ARBA00047761"/>
    </source>
</evidence>
<comment type="cofactor">
    <cofactor evidence="1">
        <name>Mn(2+)</name>
        <dbReference type="ChEBI" id="CHEBI:29035"/>
    </cofactor>
</comment>
<keyword evidence="8" id="KW-0464">Manganese</keyword>
<evidence type="ECO:0000313" key="13">
    <source>
        <dbReference type="Proteomes" id="UP000636800"/>
    </source>
</evidence>
<dbReference type="EMBL" id="JADCNL010000011">
    <property type="protein sequence ID" value="KAG0461277.1"/>
    <property type="molecule type" value="Genomic_DNA"/>
</dbReference>
<keyword evidence="13" id="KW-1185">Reference proteome</keyword>
<evidence type="ECO:0000256" key="1">
    <source>
        <dbReference type="ARBA" id="ARBA00001936"/>
    </source>
</evidence>
<dbReference type="InterPro" id="IPR001932">
    <property type="entry name" value="PPM-type_phosphatase-like_dom"/>
</dbReference>
<dbReference type="EC" id="3.1.3.16" evidence="3"/>
<protein>
    <recommendedName>
        <fullName evidence="3">protein-serine/threonine phosphatase</fullName>
        <ecNumber evidence="3">3.1.3.16</ecNumber>
    </recommendedName>
</protein>
<comment type="caution">
    <text evidence="12">The sequence shown here is derived from an EMBL/GenBank/DDBJ whole genome shotgun (WGS) entry which is preliminary data.</text>
</comment>
<evidence type="ECO:0000256" key="8">
    <source>
        <dbReference type="ARBA" id="ARBA00023211"/>
    </source>
</evidence>
<evidence type="ECO:0000256" key="6">
    <source>
        <dbReference type="ARBA" id="ARBA00022842"/>
    </source>
</evidence>
<comment type="catalytic activity">
    <reaction evidence="9">
        <text>O-phospho-L-seryl-[protein] + H2O = L-seryl-[protein] + phosphate</text>
        <dbReference type="Rhea" id="RHEA:20629"/>
        <dbReference type="Rhea" id="RHEA-COMP:9863"/>
        <dbReference type="Rhea" id="RHEA-COMP:11604"/>
        <dbReference type="ChEBI" id="CHEBI:15377"/>
        <dbReference type="ChEBI" id="CHEBI:29999"/>
        <dbReference type="ChEBI" id="CHEBI:43474"/>
        <dbReference type="ChEBI" id="CHEBI:83421"/>
        <dbReference type="EC" id="3.1.3.16"/>
    </reaction>
</comment>
<dbReference type="PROSITE" id="PS51746">
    <property type="entry name" value="PPM_2"/>
    <property type="match status" value="1"/>
</dbReference>
<evidence type="ECO:0000256" key="3">
    <source>
        <dbReference type="ARBA" id="ARBA00013081"/>
    </source>
</evidence>
<evidence type="ECO:0000256" key="2">
    <source>
        <dbReference type="ARBA" id="ARBA00006702"/>
    </source>
</evidence>
<dbReference type="PANTHER" id="PTHR13832:SF803">
    <property type="entry name" value="PROTEIN PHOSPHATASE 1G"/>
    <property type="match status" value="1"/>
</dbReference>
<proteinExistence type="inferred from homology"/>
<dbReference type="Proteomes" id="UP000636800">
    <property type="component" value="Chromosome 11"/>
</dbReference>
<evidence type="ECO:0000256" key="4">
    <source>
        <dbReference type="ARBA" id="ARBA00022723"/>
    </source>
</evidence>
<keyword evidence="7" id="KW-0904">Protein phosphatase</keyword>
<keyword evidence="6" id="KW-0460">Magnesium</keyword>
<evidence type="ECO:0000256" key="5">
    <source>
        <dbReference type="ARBA" id="ARBA00022801"/>
    </source>
</evidence>
<keyword evidence="4" id="KW-0479">Metal-binding</keyword>
<evidence type="ECO:0000259" key="11">
    <source>
        <dbReference type="PROSITE" id="PS51746"/>
    </source>
</evidence>
<dbReference type="Pfam" id="PF00481">
    <property type="entry name" value="PP2C"/>
    <property type="match status" value="1"/>
</dbReference>
<dbReference type="AlphaFoldDB" id="A0A835Q4I6"/>
<dbReference type="InterPro" id="IPR036457">
    <property type="entry name" value="PPM-type-like_dom_sf"/>
</dbReference>
<dbReference type="PANTHER" id="PTHR13832">
    <property type="entry name" value="PROTEIN PHOSPHATASE 2C"/>
    <property type="match status" value="1"/>
</dbReference>
<dbReference type="SMART" id="SM00332">
    <property type="entry name" value="PP2Cc"/>
    <property type="match status" value="1"/>
</dbReference>
<comment type="similarity">
    <text evidence="2">Belongs to the PP2C family.</text>
</comment>
<dbReference type="GO" id="GO:0004722">
    <property type="term" value="F:protein serine/threonine phosphatase activity"/>
    <property type="evidence" value="ECO:0007669"/>
    <property type="project" value="UniProtKB-EC"/>
</dbReference>
<sequence>MQESIPNLNNCNELNVSFGYQCNDYQNSTFRDNDELGMPSMTLFEDSNIKSRSGSFSCLSGAALSANVTLLNTTICNGRFGEELLPSLDSPKSFRRMRSSTSMPKLDVMSSSSSHVSLSTMAGNTSTDIDITENSGNFWKPMSAPTIMQTSSFLNAMDVQMAGGAAGEDRVQAVCSELNGWLFCGIYDGFNGRDAADFLAGILYERIQINLLQLELHMKQNAVNDSNQLTSDIKAQRGALKSELSLAINALDHDNKNASHLFSSSEEDEEFSCQAFCTGVLDSLTFSLAEAENDFMSMVEETMEDRPDLVSVGSCVLVVLLHMRNLFVMNLGDSRAVLASCDTGGTLHSTQLTETHTVDNELEHMKVVSDHPDDPSVISGGRVKGKLKLTRAFGVGYLKRSHLNDALMGILQVHNLQSPPYIYAHPYTLCHQVSNSDLFMVLGSDGLFDFFTNQEVVEMVNQFIQCNPYGDPAKHLIERLILRAAENAGFSTEELMNIPAGRRRKYHDDVTVIVIIFGNKQRTTKASTPL</sequence>
<dbReference type="OrthoDB" id="9986677at2759"/>
<organism evidence="12 13">
    <name type="scientific">Vanilla planifolia</name>
    <name type="common">Vanilla</name>
    <dbReference type="NCBI Taxonomy" id="51239"/>
    <lineage>
        <taxon>Eukaryota</taxon>
        <taxon>Viridiplantae</taxon>
        <taxon>Streptophyta</taxon>
        <taxon>Embryophyta</taxon>
        <taxon>Tracheophyta</taxon>
        <taxon>Spermatophyta</taxon>
        <taxon>Magnoliopsida</taxon>
        <taxon>Liliopsida</taxon>
        <taxon>Asparagales</taxon>
        <taxon>Orchidaceae</taxon>
        <taxon>Vanilloideae</taxon>
        <taxon>Vanilleae</taxon>
        <taxon>Vanilla</taxon>
    </lineage>
</organism>
<dbReference type="CDD" id="cd00143">
    <property type="entry name" value="PP2Cc"/>
    <property type="match status" value="1"/>
</dbReference>
<dbReference type="Gene3D" id="3.60.40.10">
    <property type="entry name" value="PPM-type phosphatase domain"/>
    <property type="match status" value="1"/>
</dbReference>
<reference evidence="12 13" key="1">
    <citation type="journal article" date="2020" name="Nat. Food">
        <title>A phased Vanilla planifolia genome enables genetic improvement of flavour and production.</title>
        <authorList>
            <person name="Hasing T."/>
            <person name="Tang H."/>
            <person name="Brym M."/>
            <person name="Khazi F."/>
            <person name="Huang T."/>
            <person name="Chambers A.H."/>
        </authorList>
    </citation>
    <scope>NUCLEOTIDE SEQUENCE [LARGE SCALE GENOMIC DNA]</scope>
    <source>
        <tissue evidence="12">Leaf</tissue>
    </source>
</reference>
<dbReference type="InterPro" id="IPR015655">
    <property type="entry name" value="PP2C"/>
</dbReference>
<accession>A0A835Q4I6</accession>
<evidence type="ECO:0000313" key="12">
    <source>
        <dbReference type="EMBL" id="KAG0461277.1"/>
    </source>
</evidence>
<comment type="catalytic activity">
    <reaction evidence="10">
        <text>O-phospho-L-threonyl-[protein] + H2O = L-threonyl-[protein] + phosphate</text>
        <dbReference type="Rhea" id="RHEA:47004"/>
        <dbReference type="Rhea" id="RHEA-COMP:11060"/>
        <dbReference type="Rhea" id="RHEA-COMP:11605"/>
        <dbReference type="ChEBI" id="CHEBI:15377"/>
        <dbReference type="ChEBI" id="CHEBI:30013"/>
        <dbReference type="ChEBI" id="CHEBI:43474"/>
        <dbReference type="ChEBI" id="CHEBI:61977"/>
        <dbReference type="EC" id="3.1.3.16"/>
    </reaction>
</comment>
<name>A0A835Q4I6_VANPL</name>
<dbReference type="SUPFAM" id="SSF81606">
    <property type="entry name" value="PP2C-like"/>
    <property type="match status" value="1"/>
</dbReference>
<evidence type="ECO:0000256" key="7">
    <source>
        <dbReference type="ARBA" id="ARBA00022912"/>
    </source>
</evidence>
<dbReference type="GO" id="GO:0046872">
    <property type="term" value="F:metal ion binding"/>
    <property type="evidence" value="ECO:0007669"/>
    <property type="project" value="UniProtKB-KW"/>
</dbReference>
<feature type="domain" description="PPM-type phosphatase" evidence="11">
    <location>
        <begin position="153"/>
        <end position="517"/>
    </location>
</feature>
<evidence type="ECO:0000256" key="10">
    <source>
        <dbReference type="ARBA" id="ARBA00048336"/>
    </source>
</evidence>